<dbReference type="InterPro" id="IPR000276">
    <property type="entry name" value="GPCR_Rhodpsn"/>
</dbReference>
<feature type="transmembrane region" description="Helical" evidence="11">
    <location>
        <begin position="227"/>
        <end position="251"/>
    </location>
</feature>
<keyword evidence="8" id="KW-0675">Receptor</keyword>
<protein>
    <recommendedName>
        <fullName evidence="12">G-protein coupled receptors family 1 profile domain-containing protein</fullName>
    </recommendedName>
</protein>
<evidence type="ECO:0000256" key="2">
    <source>
        <dbReference type="ARBA" id="ARBA00010663"/>
    </source>
</evidence>
<dbReference type="Gene3D" id="1.20.1070.10">
    <property type="entry name" value="Rhodopsin 7-helix transmembrane proteins"/>
    <property type="match status" value="1"/>
</dbReference>
<evidence type="ECO:0000256" key="9">
    <source>
        <dbReference type="ARBA" id="ARBA00023224"/>
    </source>
</evidence>
<dbReference type="SUPFAM" id="SSF81321">
    <property type="entry name" value="Family A G protein-coupled receptor-like"/>
    <property type="match status" value="1"/>
</dbReference>
<dbReference type="GO" id="GO:0005886">
    <property type="term" value="C:plasma membrane"/>
    <property type="evidence" value="ECO:0007669"/>
    <property type="project" value="UniProtKB-SubCell"/>
</dbReference>
<feature type="transmembrane region" description="Helical" evidence="11">
    <location>
        <begin position="263"/>
        <end position="282"/>
    </location>
</feature>
<comment type="caution">
    <text evidence="13">The sequence shown here is derived from an EMBL/GenBank/DDBJ whole genome shotgun (WGS) entry which is preliminary data.</text>
</comment>
<feature type="compositionally biased region" description="Basic and acidic residues" evidence="10">
    <location>
        <begin position="465"/>
        <end position="484"/>
    </location>
</feature>
<evidence type="ECO:0000256" key="7">
    <source>
        <dbReference type="ARBA" id="ARBA00023136"/>
    </source>
</evidence>
<keyword evidence="3" id="KW-1003">Cell membrane</keyword>
<keyword evidence="6" id="KW-0297">G-protein coupled receptor</keyword>
<dbReference type="Pfam" id="PF00001">
    <property type="entry name" value="7tm_1"/>
    <property type="match status" value="1"/>
</dbReference>
<dbReference type="PANTHER" id="PTHR24228">
    <property type="entry name" value="B2 BRADYKININ RECEPTOR/ANGIOTENSIN II RECEPTOR"/>
    <property type="match status" value="1"/>
</dbReference>
<organism evidence="13 14">
    <name type="scientific">Petrolisthes manimaculis</name>
    <dbReference type="NCBI Taxonomy" id="1843537"/>
    <lineage>
        <taxon>Eukaryota</taxon>
        <taxon>Metazoa</taxon>
        <taxon>Ecdysozoa</taxon>
        <taxon>Arthropoda</taxon>
        <taxon>Crustacea</taxon>
        <taxon>Multicrustacea</taxon>
        <taxon>Malacostraca</taxon>
        <taxon>Eumalacostraca</taxon>
        <taxon>Eucarida</taxon>
        <taxon>Decapoda</taxon>
        <taxon>Pleocyemata</taxon>
        <taxon>Anomura</taxon>
        <taxon>Galatheoidea</taxon>
        <taxon>Porcellanidae</taxon>
        <taxon>Petrolisthes</taxon>
    </lineage>
</organism>
<accession>A0AAE1QJI8</accession>
<comment type="subcellular location">
    <subcellularLocation>
        <location evidence="1">Cell membrane</location>
        <topology evidence="1">Multi-pass membrane protein</topology>
    </subcellularLocation>
</comment>
<dbReference type="Proteomes" id="UP001292094">
    <property type="component" value="Unassembled WGS sequence"/>
</dbReference>
<feature type="compositionally biased region" description="Basic and acidic residues" evidence="10">
    <location>
        <begin position="416"/>
        <end position="428"/>
    </location>
</feature>
<feature type="region of interest" description="Disordered" evidence="10">
    <location>
        <begin position="315"/>
        <end position="504"/>
    </location>
</feature>
<dbReference type="PROSITE" id="PS50262">
    <property type="entry name" value="G_PROTEIN_RECEP_F1_2"/>
    <property type="match status" value="1"/>
</dbReference>
<feature type="region of interest" description="Disordered" evidence="10">
    <location>
        <begin position="152"/>
        <end position="181"/>
    </location>
</feature>
<evidence type="ECO:0000256" key="11">
    <source>
        <dbReference type="SAM" id="Phobius"/>
    </source>
</evidence>
<reference evidence="13" key="1">
    <citation type="submission" date="2023-11" db="EMBL/GenBank/DDBJ databases">
        <title>Genome assemblies of two species of porcelain crab, Petrolisthes cinctipes and Petrolisthes manimaculis (Anomura: Porcellanidae).</title>
        <authorList>
            <person name="Angst P."/>
        </authorList>
    </citation>
    <scope>NUCLEOTIDE SEQUENCE</scope>
    <source>
        <strain evidence="13">PB745_02</strain>
        <tissue evidence="13">Gill</tissue>
    </source>
</reference>
<dbReference type="PANTHER" id="PTHR24228:SF74">
    <property type="entry name" value="G-PROTEIN COUPLED RECEPTORS FAMILY 1 PROFILE DOMAIN-CONTAINING PROTEIN"/>
    <property type="match status" value="1"/>
</dbReference>
<evidence type="ECO:0000256" key="6">
    <source>
        <dbReference type="ARBA" id="ARBA00023040"/>
    </source>
</evidence>
<feature type="non-terminal residue" evidence="13">
    <location>
        <position position="1"/>
    </location>
</feature>
<evidence type="ECO:0000256" key="1">
    <source>
        <dbReference type="ARBA" id="ARBA00004651"/>
    </source>
</evidence>
<evidence type="ECO:0000256" key="4">
    <source>
        <dbReference type="ARBA" id="ARBA00022692"/>
    </source>
</evidence>
<sequence>SQYLHLQRTSVSLLTHQDCVFFVALRYTLTQVELQTILAIAVTRALAVATPRMYSVVNTTRVIGCYIAVIWLYSIALKIPPALGYLGKYGFNAKTMECDLRPDPSPLARLILIIIEAIIPVILIFVLYIFVFIMVKLSSARVARASVRCTNSSATTRVPPPASTSTTSENEARKGSTSSFKSLKKMVSESSLRNRFLRATQVLNRKGRRQSSTISQRMGTSRRDLRVARTIFIIFIMVLVCSVPVMCVHVLDYEVTQPNRFLLLHVLYWVQYCLNVVVYVLMNRQYRDAYVDCLARVFPRIKRHHGRRFFWERPSVSSRPAPNLTSTKPQAGGIGSYHNQYDSSDARGGDEDQPSRSTAPGGGGGVTTSTTAGERSPMPQGRLNTIPEGSSAASDSVFGSDPPKKNNEQQQQEQEQQEKLRQQEKQQLPDEIQQEQKQQDRKQQLTRKDGIDECDGDDDNDDDGERSGSEEADEHDALMNREHWVTQNGAMGTGSSLPHSESMV</sequence>
<dbReference type="AlphaFoldDB" id="A0AAE1QJI8"/>
<feature type="compositionally biased region" description="Polar residues" evidence="10">
    <location>
        <begin position="163"/>
        <end position="181"/>
    </location>
</feature>
<name>A0AAE1QJI8_9EUCA</name>
<feature type="compositionally biased region" description="Polar residues" evidence="10">
    <location>
        <begin position="485"/>
        <end position="504"/>
    </location>
</feature>
<gene>
    <name evidence="13" type="ORF">Pmani_003142</name>
</gene>
<feature type="compositionally biased region" description="Polar residues" evidence="10">
    <location>
        <begin position="315"/>
        <end position="329"/>
    </location>
</feature>
<dbReference type="GO" id="GO:0004930">
    <property type="term" value="F:G protein-coupled receptor activity"/>
    <property type="evidence" value="ECO:0007669"/>
    <property type="project" value="UniProtKB-KW"/>
</dbReference>
<evidence type="ECO:0000256" key="8">
    <source>
        <dbReference type="ARBA" id="ARBA00023170"/>
    </source>
</evidence>
<keyword evidence="9" id="KW-0807">Transducer</keyword>
<feature type="compositionally biased region" description="Basic and acidic residues" evidence="10">
    <location>
        <begin position="437"/>
        <end position="451"/>
    </location>
</feature>
<feature type="transmembrane region" description="Helical" evidence="11">
    <location>
        <begin position="62"/>
        <end position="87"/>
    </location>
</feature>
<dbReference type="PRINTS" id="PR00237">
    <property type="entry name" value="GPCRRHODOPSN"/>
</dbReference>
<evidence type="ECO:0000256" key="5">
    <source>
        <dbReference type="ARBA" id="ARBA00022989"/>
    </source>
</evidence>
<evidence type="ECO:0000256" key="3">
    <source>
        <dbReference type="ARBA" id="ARBA00022475"/>
    </source>
</evidence>
<feature type="compositionally biased region" description="Acidic residues" evidence="10">
    <location>
        <begin position="452"/>
        <end position="464"/>
    </location>
</feature>
<comment type="similarity">
    <text evidence="2">Belongs to the G-protein coupled receptor 1 family.</text>
</comment>
<dbReference type="EMBL" id="JAWZYT010000225">
    <property type="protein sequence ID" value="KAK4326322.1"/>
    <property type="molecule type" value="Genomic_DNA"/>
</dbReference>
<keyword evidence="5 11" id="KW-1133">Transmembrane helix</keyword>
<feature type="compositionally biased region" description="Basic and acidic residues" evidence="10">
    <location>
        <begin position="344"/>
        <end position="354"/>
    </location>
</feature>
<dbReference type="InterPro" id="IPR017452">
    <property type="entry name" value="GPCR_Rhodpsn_7TM"/>
</dbReference>
<proteinExistence type="inferred from homology"/>
<keyword evidence="4 11" id="KW-0812">Transmembrane</keyword>
<keyword evidence="7 11" id="KW-0472">Membrane</keyword>
<evidence type="ECO:0000313" key="13">
    <source>
        <dbReference type="EMBL" id="KAK4326322.1"/>
    </source>
</evidence>
<feature type="transmembrane region" description="Helical" evidence="11">
    <location>
        <begin position="107"/>
        <end position="135"/>
    </location>
</feature>
<evidence type="ECO:0000256" key="10">
    <source>
        <dbReference type="SAM" id="MobiDB-lite"/>
    </source>
</evidence>
<keyword evidence="14" id="KW-1185">Reference proteome</keyword>
<evidence type="ECO:0000313" key="14">
    <source>
        <dbReference type="Proteomes" id="UP001292094"/>
    </source>
</evidence>
<evidence type="ECO:0000259" key="12">
    <source>
        <dbReference type="PROSITE" id="PS50262"/>
    </source>
</evidence>
<feature type="domain" description="G-protein coupled receptors family 1 profile" evidence="12">
    <location>
        <begin position="1"/>
        <end position="279"/>
    </location>
</feature>